<feature type="transmembrane region" description="Helical" evidence="2">
    <location>
        <begin position="119"/>
        <end position="138"/>
    </location>
</feature>
<organism evidence="3 4">
    <name type="scientific">Diplocarpon rosae</name>
    <dbReference type="NCBI Taxonomy" id="946125"/>
    <lineage>
        <taxon>Eukaryota</taxon>
        <taxon>Fungi</taxon>
        <taxon>Dikarya</taxon>
        <taxon>Ascomycota</taxon>
        <taxon>Pezizomycotina</taxon>
        <taxon>Leotiomycetes</taxon>
        <taxon>Helotiales</taxon>
        <taxon>Drepanopezizaceae</taxon>
        <taxon>Diplocarpon</taxon>
    </lineage>
</organism>
<sequence>MPPTSSIPRFLLPQREAIWRTRISIPSSASLSIRHASKAPSRAPKNTNNVKPAVKPLVLEKPTKFNPPSHGARLRKEAPRYPGPRLSAEEATLQKTKKYPNMMPPEGSFLYWFINNRSIHLFISLGTLFGLASTVWVSNFKANSPFADMLPSWSQLLFHPIVSLRSFFEVVKMNSDYVTAETMERRKRKVEDVAKRAAYRKAHGLDKDDSFGGWTAKTDEQLLGPGIPIGDAVEAKDGQVQIVREKKPLKKWFGIW</sequence>
<keyword evidence="2" id="KW-0812">Transmembrane</keyword>
<evidence type="ECO:0000256" key="1">
    <source>
        <dbReference type="SAM" id="MobiDB-lite"/>
    </source>
</evidence>
<feature type="region of interest" description="Disordered" evidence="1">
    <location>
        <begin position="61"/>
        <end position="84"/>
    </location>
</feature>
<keyword evidence="2" id="KW-1133">Transmembrane helix</keyword>
<dbReference type="EMBL" id="JAUBYV010000007">
    <property type="protein sequence ID" value="KAK2625637.1"/>
    <property type="molecule type" value="Genomic_DNA"/>
</dbReference>
<keyword evidence="2" id="KW-0472">Membrane</keyword>
<gene>
    <name evidence="3" type="ORF">QTJ16_004949</name>
</gene>
<proteinExistence type="predicted"/>
<evidence type="ECO:0000313" key="3">
    <source>
        <dbReference type="EMBL" id="KAK2625637.1"/>
    </source>
</evidence>
<name>A0AAD9WBN2_9HELO</name>
<evidence type="ECO:0000256" key="2">
    <source>
        <dbReference type="SAM" id="Phobius"/>
    </source>
</evidence>
<protein>
    <submittedName>
        <fullName evidence="3">Uncharacterized protein</fullName>
    </submittedName>
</protein>
<keyword evidence="4" id="KW-1185">Reference proteome</keyword>
<dbReference type="Proteomes" id="UP001285354">
    <property type="component" value="Unassembled WGS sequence"/>
</dbReference>
<accession>A0AAD9WBN2</accession>
<dbReference type="AlphaFoldDB" id="A0AAD9WBN2"/>
<comment type="caution">
    <text evidence="3">The sequence shown here is derived from an EMBL/GenBank/DDBJ whole genome shotgun (WGS) entry which is preliminary data.</text>
</comment>
<reference evidence="3" key="1">
    <citation type="submission" date="2023-06" db="EMBL/GenBank/DDBJ databases">
        <title>Draft genome of Marssonina rosae.</title>
        <authorList>
            <person name="Cheng Q."/>
        </authorList>
    </citation>
    <scope>NUCLEOTIDE SEQUENCE</scope>
    <source>
        <strain evidence="3">R4</strain>
    </source>
</reference>
<evidence type="ECO:0000313" key="4">
    <source>
        <dbReference type="Proteomes" id="UP001285354"/>
    </source>
</evidence>